<name>X1LC34_9ZZZZ</name>
<sequence length="64" mass="7221">ERYSDLDLYLMSLISKNEVEPIKLIVSDYDTKDIQSGTTISGTIKTISIQQIIDAEGERECVLQ</sequence>
<organism evidence="1">
    <name type="scientific">marine sediment metagenome</name>
    <dbReference type="NCBI Taxonomy" id="412755"/>
    <lineage>
        <taxon>unclassified sequences</taxon>
        <taxon>metagenomes</taxon>
        <taxon>ecological metagenomes</taxon>
    </lineage>
</organism>
<gene>
    <name evidence="1" type="ORF">S06H3_18768</name>
</gene>
<reference evidence="1" key="1">
    <citation type="journal article" date="2014" name="Front. Microbiol.">
        <title>High frequency of phylogenetically diverse reductive dehalogenase-homologous genes in deep subseafloor sedimentary metagenomes.</title>
        <authorList>
            <person name="Kawai M."/>
            <person name="Futagami T."/>
            <person name="Toyoda A."/>
            <person name="Takaki Y."/>
            <person name="Nishi S."/>
            <person name="Hori S."/>
            <person name="Arai W."/>
            <person name="Tsubouchi T."/>
            <person name="Morono Y."/>
            <person name="Uchiyama I."/>
            <person name="Ito T."/>
            <person name="Fujiyama A."/>
            <person name="Inagaki F."/>
            <person name="Takami H."/>
        </authorList>
    </citation>
    <scope>NUCLEOTIDE SEQUENCE</scope>
    <source>
        <strain evidence="1">Expedition CK06-06</strain>
    </source>
</reference>
<evidence type="ECO:0000313" key="1">
    <source>
        <dbReference type="EMBL" id="GAI16872.1"/>
    </source>
</evidence>
<protein>
    <submittedName>
        <fullName evidence="1">Uncharacterized protein</fullName>
    </submittedName>
</protein>
<proteinExistence type="predicted"/>
<dbReference type="EMBL" id="BARV01009528">
    <property type="protein sequence ID" value="GAI16872.1"/>
    <property type="molecule type" value="Genomic_DNA"/>
</dbReference>
<feature type="non-terminal residue" evidence="1">
    <location>
        <position position="1"/>
    </location>
</feature>
<dbReference type="AlphaFoldDB" id="X1LC34"/>
<accession>X1LC34</accession>
<comment type="caution">
    <text evidence="1">The sequence shown here is derived from an EMBL/GenBank/DDBJ whole genome shotgun (WGS) entry which is preliminary data.</text>
</comment>